<reference evidence="2 3" key="1">
    <citation type="journal article" date="2006" name="Int. J. Syst. Evol. Microbiol.">
        <title>Dyella yeojuensis sp. nov., isolated from greenhouse soil in Korea.</title>
        <authorList>
            <person name="Kim B.Y."/>
            <person name="Weon H.Y."/>
            <person name="Lee K.H."/>
            <person name="Seok S.J."/>
            <person name="Kwon S.W."/>
            <person name="Go S.J."/>
            <person name="Stackebrandt E."/>
        </authorList>
    </citation>
    <scope>NUCLEOTIDE SEQUENCE [LARGE SCALE GENOMIC DNA]</scope>
    <source>
        <strain evidence="2 3">DSM 17673</strain>
    </source>
</reference>
<keyword evidence="1" id="KW-0472">Membrane</keyword>
<feature type="transmembrane region" description="Helical" evidence="1">
    <location>
        <begin position="6"/>
        <end position="26"/>
    </location>
</feature>
<gene>
    <name evidence="2" type="ORF">HBF32_14380</name>
</gene>
<evidence type="ECO:0000313" key="2">
    <source>
        <dbReference type="EMBL" id="NID16656.1"/>
    </source>
</evidence>
<dbReference type="AlphaFoldDB" id="A0A7X5QWH6"/>
<keyword evidence="1" id="KW-1133">Transmembrane helix</keyword>
<dbReference type="EMBL" id="JAAQTL010000001">
    <property type="protein sequence ID" value="NID16656.1"/>
    <property type="molecule type" value="Genomic_DNA"/>
</dbReference>
<dbReference type="RefSeq" id="WP_166700286.1">
    <property type="nucleotide sequence ID" value="NZ_JAAQTL010000001.1"/>
</dbReference>
<keyword evidence="3" id="KW-1185">Reference proteome</keyword>
<sequence>MNNWRVIVVIVTVVATTAIYMASNWWERAFATYEHSNTSPDGCIRIDAYKSYWILPSAFHRTPHPDPEARTTLGREWDLPMFYRAYEVRTGALLGETVVFDASVANNLLYWGDASTPGRRIVNAYGFPLVDSDRCSDEATLAKLETFNKTQLLIY</sequence>
<protein>
    <submittedName>
        <fullName evidence="2">Uncharacterized protein</fullName>
    </submittedName>
</protein>
<proteinExistence type="predicted"/>
<keyword evidence="1" id="KW-0812">Transmembrane</keyword>
<comment type="caution">
    <text evidence="2">The sequence shown here is derived from an EMBL/GenBank/DDBJ whole genome shotgun (WGS) entry which is preliminary data.</text>
</comment>
<evidence type="ECO:0000256" key="1">
    <source>
        <dbReference type="SAM" id="Phobius"/>
    </source>
</evidence>
<dbReference type="Proteomes" id="UP000518878">
    <property type="component" value="Unassembled WGS sequence"/>
</dbReference>
<organism evidence="2 3">
    <name type="scientific">Luteibacter yeojuensis</name>
    <dbReference type="NCBI Taxonomy" id="345309"/>
    <lineage>
        <taxon>Bacteria</taxon>
        <taxon>Pseudomonadati</taxon>
        <taxon>Pseudomonadota</taxon>
        <taxon>Gammaproteobacteria</taxon>
        <taxon>Lysobacterales</taxon>
        <taxon>Rhodanobacteraceae</taxon>
        <taxon>Luteibacter</taxon>
    </lineage>
</organism>
<evidence type="ECO:0000313" key="3">
    <source>
        <dbReference type="Proteomes" id="UP000518878"/>
    </source>
</evidence>
<accession>A0A7X5QWH6</accession>
<name>A0A7X5QWH6_9GAMM</name>